<feature type="transmembrane region" description="Helical" evidence="7">
    <location>
        <begin position="326"/>
        <end position="348"/>
    </location>
</feature>
<dbReference type="Proteomes" id="UP001139095">
    <property type="component" value="Unassembled WGS sequence"/>
</dbReference>
<evidence type="ECO:0000256" key="4">
    <source>
        <dbReference type="ARBA" id="ARBA00022692"/>
    </source>
</evidence>
<dbReference type="GO" id="GO:0005886">
    <property type="term" value="C:plasma membrane"/>
    <property type="evidence" value="ECO:0007669"/>
    <property type="project" value="UniProtKB-SubCell"/>
</dbReference>
<keyword evidence="4 7" id="KW-0812">Transmembrane</keyword>
<evidence type="ECO:0000313" key="10">
    <source>
        <dbReference type="Proteomes" id="UP001139095"/>
    </source>
</evidence>
<feature type="domain" description="Type II secretion system protein GspF" evidence="8">
    <location>
        <begin position="230"/>
        <end position="349"/>
    </location>
</feature>
<feature type="transmembrane region" description="Helical" evidence="7">
    <location>
        <begin position="153"/>
        <end position="170"/>
    </location>
</feature>
<dbReference type="InterPro" id="IPR018076">
    <property type="entry name" value="T2SS_GspF_dom"/>
</dbReference>
<accession>A0A9X1IQP9</accession>
<keyword evidence="6 7" id="KW-0472">Membrane</keyword>
<feature type="domain" description="Type II secretion system protein GspF" evidence="8">
    <location>
        <begin position="54"/>
        <end position="169"/>
    </location>
</feature>
<dbReference type="RefSeq" id="WP_226755118.1">
    <property type="nucleotide sequence ID" value="NZ_JAJATW010000022.1"/>
</dbReference>
<dbReference type="Pfam" id="PF00482">
    <property type="entry name" value="T2SSF"/>
    <property type="match status" value="2"/>
</dbReference>
<dbReference type="EMBL" id="JAJATW010000022">
    <property type="protein sequence ID" value="MCB5162771.1"/>
    <property type="molecule type" value="Genomic_DNA"/>
</dbReference>
<evidence type="ECO:0000256" key="7">
    <source>
        <dbReference type="SAM" id="Phobius"/>
    </source>
</evidence>
<dbReference type="AlphaFoldDB" id="A0A9X1IQP9"/>
<comment type="caution">
    <text evidence="9">The sequence shown here is derived from an EMBL/GenBank/DDBJ whole genome shotgun (WGS) entry which is preliminary data.</text>
</comment>
<dbReference type="Gene3D" id="1.20.81.30">
    <property type="entry name" value="Type II secretion system (T2SS), domain F"/>
    <property type="match status" value="2"/>
</dbReference>
<evidence type="ECO:0000256" key="5">
    <source>
        <dbReference type="ARBA" id="ARBA00022989"/>
    </source>
</evidence>
<proteinExistence type="inferred from homology"/>
<keyword evidence="3" id="KW-1003">Cell membrane</keyword>
<keyword evidence="10" id="KW-1185">Reference proteome</keyword>
<evidence type="ECO:0000256" key="1">
    <source>
        <dbReference type="ARBA" id="ARBA00004651"/>
    </source>
</evidence>
<dbReference type="InterPro" id="IPR003004">
    <property type="entry name" value="GspF/PilC"/>
</dbReference>
<evidence type="ECO:0000256" key="6">
    <source>
        <dbReference type="ARBA" id="ARBA00023136"/>
    </source>
</evidence>
<dbReference type="PANTHER" id="PTHR30012:SF0">
    <property type="entry name" value="TYPE II SECRETION SYSTEM PROTEIN F-RELATED"/>
    <property type="match status" value="1"/>
</dbReference>
<sequence length="354" mass="40105">MPWYHIKLQGKTSDYRYADEVNTLFYEYAKQGLWHLSATRWHPKKFDYKSLNVFYKELQSALGSGLQLNEALEHFSSSNSHKNMGKISQALLSELEYGVSFNNALSKLTLPLAQPYCYLLNANGTREDCDKSLSLSISQLDSLLNWSQRLLKALIYPFSIMQIALLILIANRALQSTSDVPLFIQLIGDSVLYTLFSFAQLLTINSLNKGGACYWLERFSQNFRLTKLFSLLSTTRATGITLQQAVKTMSSYFQHEPTKREILGVYYTLKLGKHYSESFPPHWFPRESAIALHSAEQDGDIERALTLAESQHERQWQSNIALLEKLIPALCLIIAGGVVASALVTLYAPLMEVP</sequence>
<evidence type="ECO:0000313" key="9">
    <source>
        <dbReference type="EMBL" id="MCB5162771.1"/>
    </source>
</evidence>
<name>A0A9X1IQP9_9GAMM</name>
<evidence type="ECO:0000256" key="2">
    <source>
        <dbReference type="ARBA" id="ARBA00005745"/>
    </source>
</evidence>
<evidence type="ECO:0000256" key="3">
    <source>
        <dbReference type="ARBA" id="ARBA00022475"/>
    </source>
</evidence>
<evidence type="ECO:0000259" key="8">
    <source>
        <dbReference type="Pfam" id="PF00482"/>
    </source>
</evidence>
<feature type="transmembrane region" description="Helical" evidence="7">
    <location>
        <begin position="182"/>
        <end position="202"/>
    </location>
</feature>
<comment type="similarity">
    <text evidence="2">Belongs to the GSP F family.</text>
</comment>
<gene>
    <name evidence="9" type="ORF">LG368_12790</name>
</gene>
<comment type="subcellular location">
    <subcellularLocation>
        <location evidence="1">Cell membrane</location>
        <topology evidence="1">Multi-pass membrane protein</topology>
    </subcellularLocation>
</comment>
<keyword evidence="5 7" id="KW-1133">Transmembrane helix</keyword>
<reference evidence="9" key="1">
    <citation type="submission" date="2021-10" db="EMBL/GenBank/DDBJ databases">
        <title>Marinomonas pontica sp. nov., isolated from the Black Sea.</title>
        <authorList>
            <person name="Zhao L.-H."/>
            <person name="Xue J.-H."/>
        </authorList>
    </citation>
    <scope>NUCLEOTIDE SEQUENCE</scope>
    <source>
        <strain evidence="9">E8</strain>
    </source>
</reference>
<organism evidence="9 10">
    <name type="scientific">Marinomonas algarum</name>
    <dbReference type="NCBI Taxonomy" id="2883105"/>
    <lineage>
        <taxon>Bacteria</taxon>
        <taxon>Pseudomonadati</taxon>
        <taxon>Pseudomonadota</taxon>
        <taxon>Gammaproteobacteria</taxon>
        <taxon>Oceanospirillales</taxon>
        <taxon>Oceanospirillaceae</taxon>
        <taxon>Marinomonas</taxon>
    </lineage>
</organism>
<protein>
    <submittedName>
        <fullName evidence="9">Type II secretion system F family protein</fullName>
    </submittedName>
</protein>
<dbReference type="PANTHER" id="PTHR30012">
    <property type="entry name" value="GENERAL SECRETION PATHWAY PROTEIN"/>
    <property type="match status" value="1"/>
</dbReference>
<dbReference type="InterPro" id="IPR042094">
    <property type="entry name" value="T2SS_GspF_sf"/>
</dbReference>